<dbReference type="Proteomes" id="UP000027345">
    <property type="component" value="Unassembled WGS sequence"/>
</dbReference>
<keyword evidence="3" id="KW-0804">Transcription</keyword>
<dbReference type="Pfam" id="PF01037">
    <property type="entry name" value="AsnC_trans_reg"/>
    <property type="match status" value="1"/>
</dbReference>
<dbReference type="PROSITE" id="PS00519">
    <property type="entry name" value="HTH_ASNC_1"/>
    <property type="match status" value="1"/>
</dbReference>
<dbReference type="AlphaFoldDB" id="A0A066UB80"/>
<dbReference type="InterPro" id="IPR019885">
    <property type="entry name" value="Tscrpt_reg_HTH_AsnC-type_CS"/>
</dbReference>
<dbReference type="InterPro" id="IPR000485">
    <property type="entry name" value="AsnC-type_HTH_dom"/>
</dbReference>
<dbReference type="eggNOG" id="COG1522">
    <property type="taxonomic scope" value="Bacteria"/>
</dbReference>
<dbReference type="InterPro" id="IPR011008">
    <property type="entry name" value="Dimeric_a/b-barrel"/>
</dbReference>
<dbReference type="PRINTS" id="PR00033">
    <property type="entry name" value="HTHASNC"/>
</dbReference>
<dbReference type="InterPro" id="IPR019887">
    <property type="entry name" value="Tscrpt_reg_AsnC/Lrp_C"/>
</dbReference>
<dbReference type="CDD" id="cd00090">
    <property type="entry name" value="HTH_ARSR"/>
    <property type="match status" value="1"/>
</dbReference>
<dbReference type="SUPFAM" id="SSF54909">
    <property type="entry name" value="Dimeric alpha+beta barrel"/>
    <property type="match status" value="1"/>
</dbReference>
<keyword evidence="2" id="KW-0238">DNA-binding</keyword>
<dbReference type="FunFam" id="1.10.10.10:FF:000186">
    <property type="entry name" value="AsnC family transcriptional regulator"/>
    <property type="match status" value="1"/>
</dbReference>
<dbReference type="SUPFAM" id="SSF46785">
    <property type="entry name" value="Winged helix' DNA-binding domain"/>
    <property type="match status" value="1"/>
</dbReference>
<gene>
    <name evidence="5" type="ORF">DV20_05185</name>
</gene>
<protein>
    <submittedName>
        <fullName evidence="5">AsnC family transcriptional regulator</fullName>
    </submittedName>
</protein>
<dbReference type="InterPro" id="IPR019888">
    <property type="entry name" value="Tscrpt_reg_AsnC-like"/>
</dbReference>
<dbReference type="GO" id="GO:0005829">
    <property type="term" value="C:cytosol"/>
    <property type="evidence" value="ECO:0007669"/>
    <property type="project" value="TreeGrafter"/>
</dbReference>
<reference evidence="5 6" key="1">
    <citation type="submission" date="2014-05" db="EMBL/GenBank/DDBJ databases">
        <title>Draft genome sequence of Amycolatopsis rifamycinica DSM 46095.</title>
        <authorList>
            <person name="Lal R."/>
            <person name="Saxena A."/>
            <person name="Kumari R."/>
            <person name="Mukherjee U."/>
            <person name="Singh P."/>
            <person name="Sangwan N."/>
            <person name="Mahato N.K."/>
        </authorList>
    </citation>
    <scope>NUCLEOTIDE SEQUENCE [LARGE SCALE GENOMIC DNA]</scope>
    <source>
        <strain evidence="5 6">DSM 46095</strain>
    </source>
</reference>
<dbReference type="RefSeq" id="WP_043776781.1">
    <property type="nucleotide sequence ID" value="NZ_JMQI01000011.1"/>
</dbReference>
<evidence type="ECO:0000256" key="2">
    <source>
        <dbReference type="ARBA" id="ARBA00023125"/>
    </source>
</evidence>
<sequence>MTESLDQTDWAILTELQRDARVPLTELGRRVNLSASAATERLRRLETAGVISGYRAEIDLGKVGYPVLAVVRLKYPGSRHEPLHKLLAERSEILECLRTTGDDCYTLKIAAASMAHLERTVDELCQFGSTTTNLVYSQTLPYRGPREPARDLEA</sequence>
<organism evidence="5 6">
    <name type="scientific">Amycolatopsis rifamycinica</name>
    <dbReference type="NCBI Taxonomy" id="287986"/>
    <lineage>
        <taxon>Bacteria</taxon>
        <taxon>Bacillati</taxon>
        <taxon>Actinomycetota</taxon>
        <taxon>Actinomycetes</taxon>
        <taxon>Pseudonocardiales</taxon>
        <taxon>Pseudonocardiaceae</taxon>
        <taxon>Amycolatopsis</taxon>
    </lineage>
</organism>
<dbReference type="Gene3D" id="1.10.10.10">
    <property type="entry name" value="Winged helix-like DNA-binding domain superfamily/Winged helix DNA-binding domain"/>
    <property type="match status" value="1"/>
</dbReference>
<dbReference type="InterPro" id="IPR011991">
    <property type="entry name" value="ArsR-like_HTH"/>
</dbReference>
<dbReference type="EMBL" id="JMQI01000011">
    <property type="protein sequence ID" value="KDN23112.1"/>
    <property type="molecule type" value="Genomic_DNA"/>
</dbReference>
<dbReference type="GO" id="GO:0043200">
    <property type="term" value="P:response to amino acid"/>
    <property type="evidence" value="ECO:0007669"/>
    <property type="project" value="TreeGrafter"/>
</dbReference>
<dbReference type="InterPro" id="IPR036390">
    <property type="entry name" value="WH_DNA-bd_sf"/>
</dbReference>
<keyword evidence="6" id="KW-1185">Reference proteome</keyword>
<dbReference type="GO" id="GO:0043565">
    <property type="term" value="F:sequence-specific DNA binding"/>
    <property type="evidence" value="ECO:0007669"/>
    <property type="project" value="InterPro"/>
</dbReference>
<dbReference type="InterPro" id="IPR036388">
    <property type="entry name" value="WH-like_DNA-bd_sf"/>
</dbReference>
<dbReference type="Pfam" id="PF13404">
    <property type="entry name" value="HTH_AsnC-type"/>
    <property type="match status" value="1"/>
</dbReference>
<evidence type="ECO:0000256" key="3">
    <source>
        <dbReference type="ARBA" id="ARBA00023163"/>
    </source>
</evidence>
<dbReference type="PANTHER" id="PTHR30154:SF53">
    <property type="entry name" value="HTH-TYPE TRANSCRIPTIONAL REGULATOR LRPC"/>
    <property type="match status" value="1"/>
</dbReference>
<evidence type="ECO:0000313" key="6">
    <source>
        <dbReference type="Proteomes" id="UP000027345"/>
    </source>
</evidence>
<dbReference type="PROSITE" id="PS50956">
    <property type="entry name" value="HTH_ASNC_2"/>
    <property type="match status" value="1"/>
</dbReference>
<evidence type="ECO:0000256" key="1">
    <source>
        <dbReference type="ARBA" id="ARBA00023015"/>
    </source>
</evidence>
<comment type="caution">
    <text evidence="5">The sequence shown here is derived from an EMBL/GenBank/DDBJ whole genome shotgun (WGS) entry which is preliminary data.</text>
</comment>
<keyword evidence="1" id="KW-0805">Transcription regulation</keyword>
<dbReference type="Gene3D" id="3.30.70.920">
    <property type="match status" value="1"/>
</dbReference>
<name>A0A066UB80_9PSEU</name>
<proteinExistence type="predicted"/>
<feature type="domain" description="HTH asnC-type" evidence="4">
    <location>
        <begin position="5"/>
        <end position="66"/>
    </location>
</feature>
<dbReference type="STRING" id="287986.DV20_05185"/>
<evidence type="ECO:0000313" key="5">
    <source>
        <dbReference type="EMBL" id="KDN23112.1"/>
    </source>
</evidence>
<dbReference type="OrthoDB" id="9809462at2"/>
<evidence type="ECO:0000259" key="4">
    <source>
        <dbReference type="PROSITE" id="PS50956"/>
    </source>
</evidence>
<accession>A0A066UB80</accession>
<dbReference type="PANTHER" id="PTHR30154">
    <property type="entry name" value="LEUCINE-RESPONSIVE REGULATORY PROTEIN"/>
    <property type="match status" value="1"/>
</dbReference>
<dbReference type="SMART" id="SM00344">
    <property type="entry name" value="HTH_ASNC"/>
    <property type="match status" value="1"/>
</dbReference>